<dbReference type="EMBL" id="BJVK01000042">
    <property type="protein sequence ID" value="GEL29267.1"/>
    <property type="molecule type" value="Genomic_DNA"/>
</dbReference>
<organism evidence="1 2">
    <name type="scientific">Lentilactobacillus kefiri</name>
    <name type="common">Lactobacillus kefiri</name>
    <dbReference type="NCBI Taxonomy" id="33962"/>
    <lineage>
        <taxon>Bacteria</taxon>
        <taxon>Bacillati</taxon>
        <taxon>Bacillota</taxon>
        <taxon>Bacilli</taxon>
        <taxon>Lactobacillales</taxon>
        <taxon>Lactobacillaceae</taxon>
        <taxon>Lentilactobacillus</taxon>
    </lineage>
</organism>
<comment type="caution">
    <text evidence="1">The sequence shown here is derived from an EMBL/GenBank/DDBJ whole genome shotgun (WGS) entry which is preliminary data.</text>
</comment>
<dbReference type="GeneID" id="71566801"/>
<evidence type="ECO:0000313" key="2">
    <source>
        <dbReference type="Proteomes" id="UP000321893"/>
    </source>
</evidence>
<proteinExistence type="predicted"/>
<protein>
    <submittedName>
        <fullName evidence="1">Uncharacterized protein</fullName>
    </submittedName>
</protein>
<dbReference type="AlphaFoldDB" id="A0A511DYF6"/>
<accession>A0A511DYF6</accession>
<dbReference type="RefSeq" id="WP_225364701.1">
    <property type="nucleotide sequence ID" value="NZ_BJVK01000042.1"/>
</dbReference>
<sequence>MKRTTALLFFGVFGIITILAFEGTDQASAAQMEWKPAYSDMLGQPYKHKVVKYSPTGWGNYEGGYRKEYFSSDKHIQYRYLLKSRTIVYRYNNHDKLLQSKYNYLKIVMRHGHKIPEYSYYYKLGHHKWVYSVTYKYWLRDPVKY</sequence>
<keyword evidence="2" id="KW-1185">Reference proteome</keyword>
<reference evidence="1" key="1">
    <citation type="submission" date="2019-07" db="EMBL/GenBank/DDBJ databases">
        <title>Whole genome shotgun sequence of Lactobacillus kefiri NBRC 15888.</title>
        <authorList>
            <person name="Hosoyama A."/>
            <person name="Uohara A."/>
            <person name="Ohji S."/>
            <person name="Ichikawa N."/>
        </authorList>
    </citation>
    <scope>NUCLEOTIDE SEQUENCE [LARGE SCALE GENOMIC DNA]</scope>
    <source>
        <strain evidence="1">NBRC 15888</strain>
    </source>
</reference>
<dbReference type="Proteomes" id="UP000321893">
    <property type="component" value="Unassembled WGS sequence"/>
</dbReference>
<name>A0A511DYF6_LENKE</name>
<gene>
    <name evidence="1" type="ORF">LKE01_20870</name>
</gene>
<evidence type="ECO:0000313" key="1">
    <source>
        <dbReference type="EMBL" id="GEL29267.1"/>
    </source>
</evidence>